<accession>A0A0R1YYD3</accession>
<dbReference type="AlphaFoldDB" id="A0A0R1YYD3"/>
<dbReference type="GO" id="GO:0004364">
    <property type="term" value="F:glutathione transferase activity"/>
    <property type="evidence" value="ECO:0007669"/>
    <property type="project" value="InterPro"/>
</dbReference>
<feature type="domain" description="GST C-terminal" evidence="1">
    <location>
        <begin position="161"/>
        <end position="296"/>
    </location>
</feature>
<dbReference type="InterPro" id="IPR016639">
    <property type="entry name" value="GST_Omega/GSH"/>
</dbReference>
<evidence type="ECO:0000259" key="1">
    <source>
        <dbReference type="PROSITE" id="PS50405"/>
    </source>
</evidence>
<dbReference type="SUPFAM" id="SSF47616">
    <property type="entry name" value="GST C-terminal domain-like"/>
    <property type="match status" value="1"/>
</dbReference>
<dbReference type="PANTHER" id="PTHR32419">
    <property type="entry name" value="GLUTATHIONYL-HYDROQUINONE REDUCTASE"/>
    <property type="match status" value="1"/>
</dbReference>
<evidence type="ECO:0000313" key="2">
    <source>
        <dbReference type="EMBL" id="KRM47279.1"/>
    </source>
</evidence>
<dbReference type="GO" id="GO:0005737">
    <property type="term" value="C:cytoplasm"/>
    <property type="evidence" value="ECO:0007669"/>
    <property type="project" value="TreeGrafter"/>
</dbReference>
<reference evidence="2 3" key="1">
    <citation type="journal article" date="2015" name="Genome Announc.">
        <title>Expanding the biotechnology potential of lactobacilli through comparative genomics of 213 strains and associated genera.</title>
        <authorList>
            <person name="Sun Z."/>
            <person name="Harris H.M."/>
            <person name="McCann A."/>
            <person name="Guo C."/>
            <person name="Argimon S."/>
            <person name="Zhang W."/>
            <person name="Yang X."/>
            <person name="Jeffery I.B."/>
            <person name="Cooney J.C."/>
            <person name="Kagawa T.F."/>
            <person name="Liu W."/>
            <person name="Song Y."/>
            <person name="Salvetti E."/>
            <person name="Wrobel A."/>
            <person name="Rasinkangas P."/>
            <person name="Parkhill J."/>
            <person name="Rea M.C."/>
            <person name="O'Sullivan O."/>
            <person name="Ritari J."/>
            <person name="Douillard F.P."/>
            <person name="Paul Ross R."/>
            <person name="Yang R."/>
            <person name="Briner A.E."/>
            <person name="Felis G.E."/>
            <person name="de Vos W.M."/>
            <person name="Barrangou R."/>
            <person name="Klaenhammer T.R."/>
            <person name="Caufield P.W."/>
            <person name="Cui Y."/>
            <person name="Zhang H."/>
            <person name="O'Toole P.W."/>
        </authorList>
    </citation>
    <scope>NUCLEOTIDE SEQUENCE [LARGE SCALE GENOMIC DNA]</scope>
    <source>
        <strain evidence="2 3">DSM 5707</strain>
    </source>
</reference>
<keyword evidence="2" id="KW-0808">Transferase</keyword>
<proteinExistence type="predicted"/>
<dbReference type="Gene3D" id="1.20.1050.10">
    <property type="match status" value="1"/>
</dbReference>
<dbReference type="PATRIC" id="fig|1423784.4.peg.987"/>
<organism evidence="2 3">
    <name type="scientific">Lentilactobacillus parabuchneri DSM 5707 = NBRC 107865</name>
    <dbReference type="NCBI Taxonomy" id="1423784"/>
    <lineage>
        <taxon>Bacteria</taxon>
        <taxon>Bacillati</taxon>
        <taxon>Bacillota</taxon>
        <taxon>Bacilli</taxon>
        <taxon>Lactobacillales</taxon>
        <taxon>Lactobacillaceae</taxon>
        <taxon>Lentilactobacillus</taxon>
    </lineage>
</organism>
<protein>
    <submittedName>
        <fullName evidence="2">Glutathione S-transferase</fullName>
    </submittedName>
</protein>
<dbReference type="EMBL" id="AZGK01000002">
    <property type="protein sequence ID" value="KRM47279.1"/>
    <property type="molecule type" value="Genomic_DNA"/>
</dbReference>
<dbReference type="PROSITE" id="PS50405">
    <property type="entry name" value="GST_CTER"/>
    <property type="match status" value="1"/>
</dbReference>
<dbReference type="Gene3D" id="3.40.30.10">
    <property type="entry name" value="Glutaredoxin"/>
    <property type="match status" value="1"/>
</dbReference>
<dbReference type="PANTHER" id="PTHR32419:SF6">
    <property type="entry name" value="GLUTATHIONE S-TRANSFERASE OMEGA-LIKE 1-RELATED"/>
    <property type="match status" value="1"/>
</dbReference>
<sequence length="311" mass="35881">MIVMSQKINNGDACGLPSRQPEVSPFSKKFSTGELPVEPNRYHYVWAKFCPWATPAAIMIDYTGLNRVISKFATYPLRHSGIDDDWFFGRDAADEDPVLHTTRLSENYKKAVPNFSARPTVPALIDLTTGGVVNDSSRDIMFELGGQWKAFFSEKVPDVYPDDLKDEIDSMNTRIITDITSVPGKISDADSQTEYEILFNQYFDRLEKLDQRLADRRFLMGDHITLPDFWLVVSLIRFDVVFYFKSKLNKKRLDDFPNLWRYAKACYQIPAFKQNSDFMAIKQHFFQVSDDPVTSIDRVIPGGPDLRRWEE</sequence>
<dbReference type="Pfam" id="PF13410">
    <property type="entry name" value="GST_C_2"/>
    <property type="match status" value="1"/>
</dbReference>
<dbReference type="InterPro" id="IPR010987">
    <property type="entry name" value="Glutathione-S-Trfase_C-like"/>
</dbReference>
<comment type="caution">
    <text evidence="2">The sequence shown here is derived from an EMBL/GenBank/DDBJ whole genome shotgun (WGS) entry which is preliminary data.</text>
</comment>
<name>A0A0R1YYD3_9LACO</name>
<gene>
    <name evidence="2" type="ORF">FC51_GL000978</name>
</gene>
<evidence type="ECO:0000313" key="3">
    <source>
        <dbReference type="Proteomes" id="UP000051957"/>
    </source>
</evidence>
<dbReference type="InterPro" id="IPR036282">
    <property type="entry name" value="Glutathione-S-Trfase_C_sf"/>
</dbReference>
<dbReference type="Proteomes" id="UP000051957">
    <property type="component" value="Unassembled WGS sequence"/>
</dbReference>